<keyword evidence="1" id="KW-0812">Transmembrane</keyword>
<evidence type="ECO:0008006" key="3">
    <source>
        <dbReference type="Google" id="ProtNLM"/>
    </source>
</evidence>
<dbReference type="AlphaFoldDB" id="A0A6N2TL10"/>
<sequence>MKKNRDVKLEKNIYAAGWLLLLVGIILLAVKRIFPADFALPPCVFHKWTGYYCPGCGGTRAVKALLRGDVIGSFFYHPVVLYGAVLYGWYMLSHTVEYLSKGRLRISIPYTEKYLYGAVFIILIQWILKNGVKIIWGIDLI</sequence>
<evidence type="ECO:0000256" key="1">
    <source>
        <dbReference type="SAM" id="Phobius"/>
    </source>
</evidence>
<name>A0A6N2TL10_BLAHA</name>
<dbReference type="EMBL" id="CACRSY010000010">
    <property type="protein sequence ID" value="VYT05609.1"/>
    <property type="molecule type" value="Genomic_DNA"/>
</dbReference>
<feature type="transmembrane region" description="Helical" evidence="1">
    <location>
        <begin position="74"/>
        <end position="93"/>
    </location>
</feature>
<organism evidence="2">
    <name type="scientific">Blautia hansenii</name>
    <name type="common">Ruminococcus hansenii</name>
    <dbReference type="NCBI Taxonomy" id="1322"/>
    <lineage>
        <taxon>Bacteria</taxon>
        <taxon>Bacillati</taxon>
        <taxon>Bacillota</taxon>
        <taxon>Clostridia</taxon>
        <taxon>Lachnospirales</taxon>
        <taxon>Lachnospiraceae</taxon>
        <taxon>Blautia</taxon>
    </lineage>
</organism>
<keyword evidence="1" id="KW-1133">Transmembrane helix</keyword>
<dbReference type="InterPro" id="IPR021215">
    <property type="entry name" value="DUF2752"/>
</dbReference>
<reference evidence="2" key="1">
    <citation type="submission" date="2019-11" db="EMBL/GenBank/DDBJ databases">
        <authorList>
            <person name="Feng L."/>
        </authorList>
    </citation>
    <scope>NUCLEOTIDE SEQUENCE</scope>
    <source>
        <strain evidence="2">BhanseniiLFYP23</strain>
    </source>
</reference>
<proteinExistence type="predicted"/>
<dbReference type="RefSeq" id="WP_003019380.1">
    <property type="nucleotide sequence ID" value="NZ_CACRSY010000010.1"/>
</dbReference>
<gene>
    <name evidence="2" type="ORF">BHLFYP23_02626</name>
</gene>
<keyword evidence="1" id="KW-0472">Membrane</keyword>
<protein>
    <recommendedName>
        <fullName evidence="3">DUF2752 domain-containing protein</fullName>
    </recommendedName>
</protein>
<feature type="transmembrane region" description="Helical" evidence="1">
    <location>
        <begin position="12"/>
        <end position="30"/>
    </location>
</feature>
<accession>A0A6N2TL10</accession>
<feature type="transmembrane region" description="Helical" evidence="1">
    <location>
        <begin position="114"/>
        <end position="138"/>
    </location>
</feature>
<evidence type="ECO:0000313" key="2">
    <source>
        <dbReference type="EMBL" id="VYT05609.1"/>
    </source>
</evidence>
<dbReference type="Pfam" id="PF10825">
    <property type="entry name" value="DUF2752"/>
    <property type="match status" value="1"/>
</dbReference>